<comment type="caution">
    <text evidence="1">The sequence shown here is derived from an EMBL/GenBank/DDBJ whole genome shotgun (WGS) entry which is preliminary data.</text>
</comment>
<name>A0AAD6TTX0_9AGAR</name>
<proteinExistence type="predicted"/>
<evidence type="ECO:0008006" key="4">
    <source>
        <dbReference type="Google" id="ProtNLM"/>
    </source>
</evidence>
<gene>
    <name evidence="2" type="ORF">B0H15DRAFT_733666</name>
    <name evidence="1" type="ORF">B0H15DRAFT_762624</name>
</gene>
<dbReference type="AlphaFoldDB" id="A0AAD6TTX0"/>
<dbReference type="EMBL" id="JARJCN010000082">
    <property type="protein sequence ID" value="KAJ7076405.1"/>
    <property type="molecule type" value="Genomic_DNA"/>
</dbReference>
<dbReference type="EMBL" id="JARJCN010000038">
    <property type="protein sequence ID" value="KAJ7084490.1"/>
    <property type="molecule type" value="Genomic_DNA"/>
</dbReference>
<accession>A0AAD6TTX0</accession>
<keyword evidence="3" id="KW-1185">Reference proteome</keyword>
<organism evidence="1 3">
    <name type="scientific">Mycena belliarum</name>
    <dbReference type="NCBI Taxonomy" id="1033014"/>
    <lineage>
        <taxon>Eukaryota</taxon>
        <taxon>Fungi</taxon>
        <taxon>Dikarya</taxon>
        <taxon>Basidiomycota</taxon>
        <taxon>Agaricomycotina</taxon>
        <taxon>Agaricomycetes</taxon>
        <taxon>Agaricomycetidae</taxon>
        <taxon>Agaricales</taxon>
        <taxon>Marasmiineae</taxon>
        <taxon>Mycenaceae</taxon>
        <taxon>Mycena</taxon>
    </lineage>
</organism>
<feature type="non-terminal residue" evidence="1">
    <location>
        <position position="173"/>
    </location>
</feature>
<evidence type="ECO:0000313" key="2">
    <source>
        <dbReference type="EMBL" id="KAJ7084490.1"/>
    </source>
</evidence>
<reference evidence="1" key="1">
    <citation type="submission" date="2023-03" db="EMBL/GenBank/DDBJ databases">
        <title>Massive genome expansion in bonnet fungi (Mycena s.s.) driven by repeated elements and novel gene families across ecological guilds.</title>
        <authorList>
            <consortium name="Lawrence Berkeley National Laboratory"/>
            <person name="Harder C.B."/>
            <person name="Miyauchi S."/>
            <person name="Viragh M."/>
            <person name="Kuo A."/>
            <person name="Thoen E."/>
            <person name="Andreopoulos B."/>
            <person name="Lu D."/>
            <person name="Skrede I."/>
            <person name="Drula E."/>
            <person name="Henrissat B."/>
            <person name="Morin E."/>
            <person name="Kohler A."/>
            <person name="Barry K."/>
            <person name="LaButti K."/>
            <person name="Morin E."/>
            <person name="Salamov A."/>
            <person name="Lipzen A."/>
            <person name="Mereny Z."/>
            <person name="Hegedus B."/>
            <person name="Baldrian P."/>
            <person name="Stursova M."/>
            <person name="Weitz H."/>
            <person name="Taylor A."/>
            <person name="Grigoriev I.V."/>
            <person name="Nagy L.G."/>
            <person name="Martin F."/>
            <person name="Kauserud H."/>
        </authorList>
    </citation>
    <scope>NUCLEOTIDE SEQUENCE</scope>
    <source>
        <strain evidence="1">CBHHK173m</strain>
    </source>
</reference>
<sequence>IPGYEDRAMCSHCNVEESLQHILLECTRTGQQQVWDLASDLWKLKTGTALPPLTLGGVLGCGLARLEVESKSRPSGLNRLYRILISESFYLIWRLRNECVISNDGTPPSASEVHNRWVFSLNERLDIDRYLACASSIDKRSRVRPALALSTWHRTLLDERSLPPDWLRAPRVL</sequence>
<evidence type="ECO:0000313" key="3">
    <source>
        <dbReference type="Proteomes" id="UP001222325"/>
    </source>
</evidence>
<protein>
    <recommendedName>
        <fullName evidence="4">Reverse transcriptase zinc-binding domain-containing protein</fullName>
    </recommendedName>
</protein>
<evidence type="ECO:0000313" key="1">
    <source>
        <dbReference type="EMBL" id="KAJ7076405.1"/>
    </source>
</evidence>
<feature type="non-terminal residue" evidence="1">
    <location>
        <position position="1"/>
    </location>
</feature>
<dbReference type="Proteomes" id="UP001222325">
    <property type="component" value="Unassembled WGS sequence"/>
</dbReference>